<feature type="transmembrane region" description="Helical" evidence="1">
    <location>
        <begin position="12"/>
        <end position="31"/>
    </location>
</feature>
<sequence>MTPKITKNNINKITIVMKLLSITTVVIFLLVRHVEDFLGMTFIIEHHLLKDKQPVVFKPSQHVTNVVSKPTIVPSQFLAWMECNSYNEKARELSYVEFSTQYIWNKSDKVRTRRKTKIKSLGRINHISPKSGDVYYMHILLNKVKGPTCYEDIKMVNMTVYDSYKDAYYALGLLDDDREYISSIQETHHWVTASFCRSLFVMLITSDSLSRPHHVFKETYNCLSDDVIHVVNKKLA</sequence>
<reference evidence="2 3" key="1">
    <citation type="journal article" date="2017" name="Nat. Commun.">
        <title>Genome assembly with in vitro proximity ligation data and whole-genome triplication in lettuce.</title>
        <authorList>
            <person name="Reyes-Chin-Wo S."/>
            <person name="Wang Z."/>
            <person name="Yang X."/>
            <person name="Kozik A."/>
            <person name="Arikit S."/>
            <person name="Song C."/>
            <person name="Xia L."/>
            <person name="Froenicke L."/>
            <person name="Lavelle D.O."/>
            <person name="Truco M.J."/>
            <person name="Xia R."/>
            <person name="Zhu S."/>
            <person name="Xu C."/>
            <person name="Xu H."/>
            <person name="Xu X."/>
            <person name="Cox K."/>
            <person name="Korf I."/>
            <person name="Meyers B.C."/>
            <person name="Michelmore R.W."/>
        </authorList>
    </citation>
    <scope>NUCLEOTIDE SEQUENCE [LARGE SCALE GENOMIC DNA]</scope>
    <source>
        <strain evidence="3">cv. Salinas</strain>
        <tissue evidence="2">Seedlings</tissue>
    </source>
</reference>
<comment type="caution">
    <text evidence="2">The sequence shown here is derived from an EMBL/GenBank/DDBJ whole genome shotgun (WGS) entry which is preliminary data.</text>
</comment>
<keyword evidence="3" id="KW-1185">Reference proteome</keyword>
<dbReference type="Proteomes" id="UP000235145">
    <property type="component" value="Unassembled WGS sequence"/>
</dbReference>
<keyword evidence="1" id="KW-1133">Transmembrane helix</keyword>
<evidence type="ECO:0000313" key="3">
    <source>
        <dbReference type="Proteomes" id="UP000235145"/>
    </source>
</evidence>
<dbReference type="PANTHER" id="PTHR10492">
    <property type="match status" value="1"/>
</dbReference>
<gene>
    <name evidence="2" type="ORF">LSAT_V11C100019470</name>
</gene>
<dbReference type="AlphaFoldDB" id="A0A9R1XXS6"/>
<name>A0A9R1XXS6_LACSA</name>
<keyword evidence="1" id="KW-0812">Transmembrane</keyword>
<protein>
    <submittedName>
        <fullName evidence="2">Uncharacterized protein</fullName>
    </submittedName>
</protein>
<evidence type="ECO:0000313" key="2">
    <source>
        <dbReference type="EMBL" id="KAJ0225347.1"/>
    </source>
</evidence>
<dbReference type="PANTHER" id="PTHR10492:SF97">
    <property type="entry name" value="ATP-DEPENDENT DNA HELICASE"/>
    <property type="match status" value="1"/>
</dbReference>
<dbReference type="EMBL" id="NBSK02000001">
    <property type="protein sequence ID" value="KAJ0225347.1"/>
    <property type="molecule type" value="Genomic_DNA"/>
</dbReference>
<proteinExistence type="predicted"/>
<evidence type="ECO:0000256" key="1">
    <source>
        <dbReference type="SAM" id="Phobius"/>
    </source>
</evidence>
<keyword evidence="1" id="KW-0472">Membrane</keyword>
<accession>A0A9R1XXS6</accession>
<organism evidence="2 3">
    <name type="scientific">Lactuca sativa</name>
    <name type="common">Garden lettuce</name>
    <dbReference type="NCBI Taxonomy" id="4236"/>
    <lineage>
        <taxon>Eukaryota</taxon>
        <taxon>Viridiplantae</taxon>
        <taxon>Streptophyta</taxon>
        <taxon>Embryophyta</taxon>
        <taxon>Tracheophyta</taxon>
        <taxon>Spermatophyta</taxon>
        <taxon>Magnoliopsida</taxon>
        <taxon>eudicotyledons</taxon>
        <taxon>Gunneridae</taxon>
        <taxon>Pentapetalae</taxon>
        <taxon>asterids</taxon>
        <taxon>campanulids</taxon>
        <taxon>Asterales</taxon>
        <taxon>Asteraceae</taxon>
        <taxon>Cichorioideae</taxon>
        <taxon>Cichorieae</taxon>
        <taxon>Lactucinae</taxon>
        <taxon>Lactuca</taxon>
    </lineage>
</organism>